<dbReference type="InterPro" id="IPR039505">
    <property type="entry name" value="DRC1/2_N"/>
</dbReference>
<feature type="coiled-coil region" evidence="10">
    <location>
        <begin position="54"/>
        <end position="88"/>
    </location>
</feature>
<comment type="similarity">
    <text evidence="2">Belongs to the DRC1 family.</text>
</comment>
<dbReference type="Proteomes" id="UP000053872">
    <property type="component" value="Unassembled WGS sequence"/>
</dbReference>
<evidence type="ECO:0000256" key="3">
    <source>
        <dbReference type="ARBA" id="ARBA00013815"/>
    </source>
</evidence>
<evidence type="ECO:0000256" key="11">
    <source>
        <dbReference type="SAM" id="MobiDB-lite"/>
    </source>
</evidence>
<evidence type="ECO:0000313" key="14">
    <source>
        <dbReference type="EMBL" id="PKK21586.1"/>
    </source>
</evidence>
<dbReference type="EMBL" id="AKCR02000079">
    <property type="protein sequence ID" value="PKK21586.1"/>
    <property type="molecule type" value="Genomic_DNA"/>
</dbReference>
<dbReference type="GO" id="GO:0005858">
    <property type="term" value="C:axonemal dynein complex"/>
    <property type="evidence" value="ECO:0007669"/>
    <property type="project" value="InterPro"/>
</dbReference>
<evidence type="ECO:0000256" key="4">
    <source>
        <dbReference type="ARBA" id="ARBA00022846"/>
    </source>
</evidence>
<reference evidence="14 15" key="1">
    <citation type="journal article" date="2013" name="Science">
        <title>Genomic diversity and evolution of the head crest in the rock pigeon.</title>
        <authorList>
            <person name="Shapiro M.D."/>
            <person name="Kronenberg Z."/>
            <person name="Li C."/>
            <person name="Domyan E.T."/>
            <person name="Pan H."/>
            <person name="Campbell M."/>
            <person name="Tan H."/>
            <person name="Huff C.D."/>
            <person name="Hu H."/>
            <person name="Vickrey A.I."/>
            <person name="Nielsen S.C."/>
            <person name="Stringham S.A."/>
            <person name="Hu H."/>
            <person name="Willerslev E."/>
            <person name="Gilbert M.T."/>
            <person name="Yandell M."/>
            <person name="Zhang G."/>
            <person name="Wang J."/>
        </authorList>
    </citation>
    <scope>NUCLEOTIDE SEQUENCE [LARGE SCALE GENOMIC DNA]</scope>
    <source>
        <tissue evidence="14">Blood</tissue>
    </source>
</reference>
<keyword evidence="7" id="KW-0966">Cell projection</keyword>
<feature type="region of interest" description="Disordered" evidence="11">
    <location>
        <begin position="536"/>
        <end position="578"/>
    </location>
</feature>
<name>A0A2I0LVY1_COLLI</name>
<evidence type="ECO:0000256" key="2">
    <source>
        <dbReference type="ARBA" id="ARBA00009688"/>
    </source>
</evidence>
<comment type="caution">
    <text evidence="14">The sequence shown here is derived from an EMBL/GenBank/DDBJ whole genome shotgun (WGS) entry which is preliminary data.</text>
</comment>
<accession>A0A2I0LVY1</accession>
<comment type="function">
    <text evidence="9">Component of the nexin-dynein regulatory complex (N-DRC) a key regulator of ciliary/flagellar motility which maintains the alignment and integrity of the distal axoneme and regulates microtubule sliding in motile axonemes. Plays a critical role in the assembly of N-DRC and also stabilizes the assembly of multiple inner dynein arms and radial spokes. Coassembles with CCDC65/DRC2 to form a central scaffold needed for assembly of the N-DRC and its attachment to the outer doublet microtubules.</text>
</comment>
<dbReference type="STRING" id="8932.A0A2I0LVY1"/>
<feature type="coiled-coil region" evidence="10">
    <location>
        <begin position="115"/>
        <end position="168"/>
    </location>
</feature>
<dbReference type="PANTHER" id="PTHR21625">
    <property type="entry name" value="NYD-SP28 PROTEIN"/>
    <property type="match status" value="1"/>
</dbReference>
<comment type="subcellular location">
    <subcellularLocation>
        <location evidence="1">Cytoplasm</location>
        <location evidence="1">Cytoskeleton</location>
        <location evidence="1">Flagellum axoneme</location>
    </subcellularLocation>
</comment>
<feature type="domain" description="Dynein regulatory complex protein 1 C-terminal" evidence="13">
    <location>
        <begin position="620"/>
        <end position="679"/>
    </location>
</feature>
<feature type="domain" description="Dynein regulatory complex protein 1/2 N-terminal" evidence="12">
    <location>
        <begin position="57"/>
        <end position="158"/>
    </location>
</feature>
<dbReference type="GO" id="GO:0003352">
    <property type="term" value="P:regulation of cilium movement"/>
    <property type="evidence" value="ECO:0007669"/>
    <property type="project" value="TreeGrafter"/>
</dbReference>
<evidence type="ECO:0000313" key="15">
    <source>
        <dbReference type="Proteomes" id="UP000053872"/>
    </source>
</evidence>
<keyword evidence="6" id="KW-0969">Cilium</keyword>
<keyword evidence="4" id="KW-0282">Flagellum</keyword>
<evidence type="ECO:0000256" key="10">
    <source>
        <dbReference type="SAM" id="Coils"/>
    </source>
</evidence>
<dbReference type="GO" id="GO:0060285">
    <property type="term" value="P:cilium-dependent cell motility"/>
    <property type="evidence" value="ECO:0007669"/>
    <property type="project" value="TreeGrafter"/>
</dbReference>
<dbReference type="AlphaFoldDB" id="A0A2I0LVY1"/>
<evidence type="ECO:0000256" key="8">
    <source>
        <dbReference type="ARBA" id="ARBA00031554"/>
    </source>
</evidence>
<evidence type="ECO:0000259" key="13">
    <source>
        <dbReference type="Pfam" id="PF14775"/>
    </source>
</evidence>
<dbReference type="GO" id="GO:0070286">
    <property type="term" value="P:axonemal dynein complex assembly"/>
    <property type="evidence" value="ECO:0007669"/>
    <property type="project" value="InterPro"/>
</dbReference>
<keyword evidence="5 10" id="KW-0175">Coiled coil</keyword>
<evidence type="ECO:0000256" key="1">
    <source>
        <dbReference type="ARBA" id="ARBA00004611"/>
    </source>
</evidence>
<dbReference type="PANTHER" id="PTHR21625:SF1">
    <property type="entry name" value="DYNEIN REGULATORY COMPLEX PROTEIN 1"/>
    <property type="match status" value="1"/>
</dbReference>
<feature type="compositionally biased region" description="Basic and acidic residues" evidence="11">
    <location>
        <begin position="550"/>
        <end position="566"/>
    </location>
</feature>
<protein>
    <recommendedName>
        <fullName evidence="3">Dynein regulatory complex protein 1</fullName>
    </recommendedName>
    <alternativeName>
        <fullName evidence="8">Coiled-coil domain-containing protein 164</fullName>
    </alternativeName>
</protein>
<evidence type="ECO:0000259" key="12">
    <source>
        <dbReference type="Pfam" id="PF14772"/>
    </source>
</evidence>
<evidence type="ECO:0000256" key="5">
    <source>
        <dbReference type="ARBA" id="ARBA00023054"/>
    </source>
</evidence>
<evidence type="ECO:0000256" key="6">
    <source>
        <dbReference type="ARBA" id="ARBA00023069"/>
    </source>
</evidence>
<evidence type="ECO:0000256" key="7">
    <source>
        <dbReference type="ARBA" id="ARBA00023273"/>
    </source>
</evidence>
<keyword evidence="15" id="KW-1185">Reference proteome</keyword>
<feature type="region of interest" description="Disordered" evidence="11">
    <location>
        <begin position="1"/>
        <end position="36"/>
    </location>
</feature>
<dbReference type="Pfam" id="PF14775">
    <property type="entry name" value="NYD-SP28_assoc"/>
    <property type="match status" value="1"/>
</dbReference>
<gene>
    <name evidence="14" type="primary">DRC1</name>
    <name evidence="14" type="ORF">A306_00011797</name>
</gene>
<dbReference type="InterPro" id="IPR039750">
    <property type="entry name" value="DRC1/DRC2"/>
</dbReference>
<dbReference type="Pfam" id="PF14772">
    <property type="entry name" value="NYD-SP28"/>
    <property type="match status" value="1"/>
</dbReference>
<dbReference type="InterPro" id="IPR029440">
    <property type="entry name" value="DRC1_C"/>
</dbReference>
<dbReference type="InParanoid" id="A0A2I0LVY1"/>
<feature type="coiled-coil region" evidence="10">
    <location>
        <begin position="239"/>
        <end position="273"/>
    </location>
</feature>
<organism evidence="14 15">
    <name type="scientific">Columba livia</name>
    <name type="common">Rock dove</name>
    <dbReference type="NCBI Taxonomy" id="8932"/>
    <lineage>
        <taxon>Eukaryota</taxon>
        <taxon>Metazoa</taxon>
        <taxon>Chordata</taxon>
        <taxon>Craniata</taxon>
        <taxon>Vertebrata</taxon>
        <taxon>Euteleostomi</taxon>
        <taxon>Archelosauria</taxon>
        <taxon>Archosauria</taxon>
        <taxon>Dinosauria</taxon>
        <taxon>Saurischia</taxon>
        <taxon>Theropoda</taxon>
        <taxon>Coelurosauria</taxon>
        <taxon>Aves</taxon>
        <taxon>Neognathae</taxon>
        <taxon>Neoaves</taxon>
        <taxon>Columbimorphae</taxon>
        <taxon>Columbiformes</taxon>
        <taxon>Columbidae</taxon>
        <taxon>Columba</taxon>
    </lineage>
</organism>
<sequence>MSARLDAKRRAALGEDAEPKAVEEEEQRRSHKEIEESGQRLAKLLFEGTQMVTNIQVAADLQETQRRAEEAELKLRRLERLEKEAKSGTAMFAEITSRWALATERTIPQELWQLLDRQQQRCTRLLEQKNQLISDLQQELKNKDEQYVQAIKQQSDDINLLLERMEEQIRTMLKTYRHKLLQIEKAFELERRELLDSNKKKWEEAIQAHNTQELEYIHTRLRKVEEFEKQLKQLLLQDEEEYNSMKIQLEIEVQNLEKQLQQMKAAYQLTQEKLDFNLQVLRKQDEENAIIRSQQKRKINRLYTIFSNLRTKLAKQEQQFREEGQSLTTHCERIMAKCKVVQRKMRHFALSDSEKFTEVWLMNEEEAKGLMRKALDADFVIHTQQLGLHWEEPHYWFLNNVGPLGCYKAKRRATELAAQILTGGTHSALEEREKEMEKVGSEGGGKENTMKAEDKVAPLRNICKKTAKRILELVSDESGFLLEGKQLRLLQALGRDDRILMKLDSIFGALGIDSEDDLHQLLDFFLHYKAREVTVRQSQGSPGGDVTDPAEDREHGGSSPQRDELKLPQSPPASLPSASIRTDDVLRILNAFMWDFNKPREKDESPKDVLPERDSSRDEEYWAALAHVIPQPVLKLWDALAAALEEYYNVLTSRATLLAETSVLQQQNSELCVLLEEYVSSRVNSELLCPPTKWMDLSLACPREAQRAPKAKAEML</sequence>
<evidence type="ECO:0000256" key="9">
    <source>
        <dbReference type="ARBA" id="ARBA00046115"/>
    </source>
</evidence>
<proteinExistence type="inferred from homology"/>